<sequence>MNTNTTTIPNRKYFGFLSGSFLKVFAIVIMFIDHFAAGFIYPAIVSGDMGRWLLDFDIQASPLEIYDHFYLILRGIGRFAFPIFCYLLVEGYLHTRSKKRYAITLSIFGFISEIPFDIALIARKNYDTLNLIEIYQNSDKDLWEYQNVYFTLALGVLGMWAADTILKKLREHNIVLAYAASILPFAIAALAAYYMKTDYSHYGICVIAILYYFHNIRPIATLLAYLFMAFTMSTALTGGMEEWSFPAFILMNLYNGQRGFIKKNFKYFFYIFYPAHLILIFFLRYFILTRG</sequence>
<gene>
    <name evidence="2" type="ORF">SAMN02745229_03029</name>
</gene>
<dbReference type="InterPro" id="IPR008875">
    <property type="entry name" value="TraX"/>
</dbReference>
<organism evidence="2 3">
    <name type="scientific">Butyrivibrio fibrisolvens DSM 3071</name>
    <dbReference type="NCBI Taxonomy" id="1121131"/>
    <lineage>
        <taxon>Bacteria</taxon>
        <taxon>Bacillati</taxon>
        <taxon>Bacillota</taxon>
        <taxon>Clostridia</taxon>
        <taxon>Lachnospirales</taxon>
        <taxon>Lachnospiraceae</taxon>
        <taxon>Butyrivibrio</taxon>
    </lineage>
</organism>
<keyword evidence="3" id="KW-1185">Reference proteome</keyword>
<evidence type="ECO:0000256" key="1">
    <source>
        <dbReference type="SAM" id="Phobius"/>
    </source>
</evidence>
<evidence type="ECO:0000313" key="2">
    <source>
        <dbReference type="EMBL" id="SHI39812.1"/>
    </source>
</evidence>
<accession>A0A1M6ATM6</accession>
<feature type="transmembrane region" description="Helical" evidence="1">
    <location>
        <begin position="69"/>
        <end position="89"/>
    </location>
</feature>
<dbReference type="Pfam" id="PF05857">
    <property type="entry name" value="TraX"/>
    <property type="match status" value="1"/>
</dbReference>
<dbReference type="OrthoDB" id="9781069at2"/>
<keyword evidence="1" id="KW-1133">Transmembrane helix</keyword>
<feature type="transmembrane region" description="Helical" evidence="1">
    <location>
        <begin position="222"/>
        <end position="240"/>
    </location>
</feature>
<protein>
    <submittedName>
        <fullName evidence="2">TraX protein</fullName>
    </submittedName>
</protein>
<feature type="transmembrane region" description="Helical" evidence="1">
    <location>
        <begin position="101"/>
        <end position="122"/>
    </location>
</feature>
<name>A0A1M6ATM6_BUTFI</name>
<feature type="transmembrane region" description="Helical" evidence="1">
    <location>
        <begin position="199"/>
        <end position="215"/>
    </location>
</feature>
<feature type="transmembrane region" description="Helical" evidence="1">
    <location>
        <begin position="142"/>
        <end position="162"/>
    </location>
</feature>
<dbReference type="Proteomes" id="UP000184278">
    <property type="component" value="Unassembled WGS sequence"/>
</dbReference>
<evidence type="ECO:0000313" key="3">
    <source>
        <dbReference type="Proteomes" id="UP000184278"/>
    </source>
</evidence>
<dbReference type="GeneID" id="89511002"/>
<dbReference type="EMBL" id="FQXK01000028">
    <property type="protein sequence ID" value="SHI39812.1"/>
    <property type="molecule type" value="Genomic_DNA"/>
</dbReference>
<feature type="transmembrane region" description="Helical" evidence="1">
    <location>
        <begin position="267"/>
        <end position="287"/>
    </location>
</feature>
<feature type="transmembrane region" description="Helical" evidence="1">
    <location>
        <begin position="174"/>
        <end position="193"/>
    </location>
</feature>
<keyword evidence="1" id="KW-0812">Transmembrane</keyword>
<reference evidence="3" key="1">
    <citation type="submission" date="2016-11" db="EMBL/GenBank/DDBJ databases">
        <authorList>
            <person name="Varghese N."/>
            <person name="Submissions S."/>
        </authorList>
    </citation>
    <scope>NUCLEOTIDE SEQUENCE [LARGE SCALE GENOMIC DNA]</scope>
    <source>
        <strain evidence="3">DSM 3071</strain>
    </source>
</reference>
<keyword evidence="1" id="KW-0472">Membrane</keyword>
<proteinExistence type="predicted"/>
<dbReference type="RefSeq" id="WP_073388990.1">
    <property type="nucleotide sequence ID" value="NZ_FQXK01000028.1"/>
</dbReference>
<feature type="transmembrane region" description="Helical" evidence="1">
    <location>
        <begin position="21"/>
        <end position="44"/>
    </location>
</feature>
<dbReference type="AlphaFoldDB" id="A0A1M6ATM6"/>